<accession>A0A5C3N4J2</accession>
<dbReference type="PANTHER" id="PTHR23061:SF12">
    <property type="entry name" value="DNA POLYMERASE ALPHA SUBUNIT B"/>
    <property type="match status" value="1"/>
</dbReference>
<organism evidence="9 10">
    <name type="scientific">Heliocybe sulcata</name>
    <dbReference type="NCBI Taxonomy" id="5364"/>
    <lineage>
        <taxon>Eukaryota</taxon>
        <taxon>Fungi</taxon>
        <taxon>Dikarya</taxon>
        <taxon>Basidiomycota</taxon>
        <taxon>Agaricomycotina</taxon>
        <taxon>Agaricomycetes</taxon>
        <taxon>Gloeophyllales</taxon>
        <taxon>Gloeophyllaceae</taxon>
        <taxon>Heliocybe</taxon>
    </lineage>
</organism>
<evidence type="ECO:0000256" key="3">
    <source>
        <dbReference type="ARBA" id="ARBA00018596"/>
    </source>
</evidence>
<dbReference type="GO" id="GO:0005658">
    <property type="term" value="C:alpha DNA polymerase:primase complex"/>
    <property type="evidence" value="ECO:0007669"/>
    <property type="project" value="TreeGrafter"/>
</dbReference>
<dbReference type="PIRSF" id="PIRSF018300">
    <property type="entry name" value="DNA_pol_alph_2"/>
    <property type="match status" value="1"/>
</dbReference>
<comment type="subcellular location">
    <subcellularLocation>
        <location evidence="1">Nucleus</location>
    </subcellularLocation>
</comment>
<feature type="domain" description="DNA polymerase alpha subunit B OB" evidence="8">
    <location>
        <begin position="168"/>
        <end position="281"/>
    </location>
</feature>
<feature type="domain" description="DNA polymerase alpha/delta/epsilon subunit B" evidence="7">
    <location>
        <begin position="301"/>
        <end position="521"/>
    </location>
</feature>
<dbReference type="Pfam" id="PF04042">
    <property type="entry name" value="DNA_pol_E_B"/>
    <property type="match status" value="1"/>
</dbReference>
<dbReference type="Gene3D" id="3.60.21.60">
    <property type="match status" value="2"/>
</dbReference>
<evidence type="ECO:0000313" key="9">
    <source>
        <dbReference type="EMBL" id="TFK48691.1"/>
    </source>
</evidence>
<evidence type="ECO:0000259" key="8">
    <source>
        <dbReference type="Pfam" id="PF22062"/>
    </source>
</evidence>
<sequence length="565" mass="61173">MAVDLSSTAQIREGLLQKFEHNELAEEQLLTECINLCKNFHISPEELYYKWEAIKYNSSGPSITIFTADSVKQIKVKIQRDALNEQTKQKPRAQLNGTMSRGKGPVPGLSSRVGTPMKKHWSGTVPAPSASAAVAGPSRVKFVGPSNDPEAVKKRAYRYMYEKISERSEVLDDRIDEFAELVRAHYSIPEFGDPASSTDEDTTVVGRIVPDIESAAPKLTDASVALESSKLMGSGARVPLRFDASLKLTGAGAVGLFPGAIVALKGKNGGGGYFLVNEILSLPPLKPRPVVPAGGDSSASVWIACGPYTSDADLGYRPLASLLAKAKSTKPAALVLLGPFIDATHPLIKSGLSSSTPTQLFHTHFLTPLTAFLASSPDSLVLLVPSTKDILSSHPVFPQRELGAELASDPRIHLLPNPAVFSLDGVAFGVSTVDVLFHLRKEELVKRDLTSTAEYDSMASLCRHVLQQRSFYPLFPVPSDLSHDVNLDVSHSDGLRIYPDTQDPFSPDVLILPSRLKHFSKVVDDSVAINPSFLTKGIYAEVTLPARRTESLKMDVVVELVKLDS</sequence>
<name>A0A5C3N4J2_9AGAM</name>
<gene>
    <name evidence="9" type="ORF">OE88DRAFT_1683991</name>
</gene>
<keyword evidence="10" id="KW-1185">Reference proteome</keyword>
<dbReference type="Pfam" id="PF22062">
    <property type="entry name" value="OB_DPOA2"/>
    <property type="match status" value="1"/>
</dbReference>
<comment type="similarity">
    <text evidence="2">Belongs to the DNA polymerase alpha subunit B family.</text>
</comment>
<dbReference type="EMBL" id="ML213518">
    <property type="protein sequence ID" value="TFK48691.1"/>
    <property type="molecule type" value="Genomic_DNA"/>
</dbReference>
<dbReference type="GO" id="GO:0003677">
    <property type="term" value="F:DNA binding"/>
    <property type="evidence" value="ECO:0007669"/>
    <property type="project" value="InterPro"/>
</dbReference>
<protein>
    <recommendedName>
        <fullName evidence="3">DNA polymerase alpha subunit B</fullName>
    </recommendedName>
</protein>
<evidence type="ECO:0000256" key="5">
    <source>
        <dbReference type="ARBA" id="ARBA00023242"/>
    </source>
</evidence>
<keyword evidence="5" id="KW-0539">Nucleus</keyword>
<evidence type="ECO:0000256" key="2">
    <source>
        <dbReference type="ARBA" id="ARBA00007299"/>
    </source>
</evidence>
<dbReference type="InterPro" id="IPR054300">
    <property type="entry name" value="OB_DPOA2"/>
</dbReference>
<dbReference type="PANTHER" id="PTHR23061">
    <property type="entry name" value="DNA POLYMERASE 2 ALPHA 70 KDA SUBUNIT"/>
    <property type="match status" value="1"/>
</dbReference>
<evidence type="ECO:0000259" key="7">
    <source>
        <dbReference type="Pfam" id="PF04042"/>
    </source>
</evidence>
<evidence type="ECO:0000256" key="6">
    <source>
        <dbReference type="SAM" id="MobiDB-lite"/>
    </source>
</evidence>
<evidence type="ECO:0000313" key="10">
    <source>
        <dbReference type="Proteomes" id="UP000305948"/>
    </source>
</evidence>
<reference evidence="9 10" key="1">
    <citation type="journal article" date="2019" name="Nat. Ecol. Evol.">
        <title>Megaphylogeny resolves global patterns of mushroom evolution.</title>
        <authorList>
            <person name="Varga T."/>
            <person name="Krizsan K."/>
            <person name="Foldi C."/>
            <person name="Dima B."/>
            <person name="Sanchez-Garcia M."/>
            <person name="Sanchez-Ramirez S."/>
            <person name="Szollosi G.J."/>
            <person name="Szarkandi J.G."/>
            <person name="Papp V."/>
            <person name="Albert L."/>
            <person name="Andreopoulos W."/>
            <person name="Angelini C."/>
            <person name="Antonin V."/>
            <person name="Barry K.W."/>
            <person name="Bougher N.L."/>
            <person name="Buchanan P."/>
            <person name="Buyck B."/>
            <person name="Bense V."/>
            <person name="Catcheside P."/>
            <person name="Chovatia M."/>
            <person name="Cooper J."/>
            <person name="Damon W."/>
            <person name="Desjardin D."/>
            <person name="Finy P."/>
            <person name="Geml J."/>
            <person name="Haridas S."/>
            <person name="Hughes K."/>
            <person name="Justo A."/>
            <person name="Karasinski D."/>
            <person name="Kautmanova I."/>
            <person name="Kiss B."/>
            <person name="Kocsube S."/>
            <person name="Kotiranta H."/>
            <person name="LaButti K.M."/>
            <person name="Lechner B.E."/>
            <person name="Liimatainen K."/>
            <person name="Lipzen A."/>
            <person name="Lukacs Z."/>
            <person name="Mihaltcheva S."/>
            <person name="Morgado L.N."/>
            <person name="Niskanen T."/>
            <person name="Noordeloos M.E."/>
            <person name="Ohm R.A."/>
            <person name="Ortiz-Santana B."/>
            <person name="Ovrebo C."/>
            <person name="Racz N."/>
            <person name="Riley R."/>
            <person name="Savchenko A."/>
            <person name="Shiryaev A."/>
            <person name="Soop K."/>
            <person name="Spirin V."/>
            <person name="Szebenyi C."/>
            <person name="Tomsovsky M."/>
            <person name="Tulloss R.E."/>
            <person name="Uehling J."/>
            <person name="Grigoriev I.V."/>
            <person name="Vagvolgyi C."/>
            <person name="Papp T."/>
            <person name="Martin F.M."/>
            <person name="Miettinen O."/>
            <person name="Hibbett D.S."/>
            <person name="Nagy L.G."/>
        </authorList>
    </citation>
    <scope>NUCLEOTIDE SEQUENCE [LARGE SCALE GENOMIC DNA]</scope>
    <source>
        <strain evidence="9 10">OMC1185</strain>
    </source>
</reference>
<dbReference type="Proteomes" id="UP000305948">
    <property type="component" value="Unassembled WGS sequence"/>
</dbReference>
<proteinExistence type="inferred from homology"/>
<dbReference type="OrthoDB" id="336885at2759"/>
<dbReference type="STRING" id="5364.A0A5C3N4J2"/>
<dbReference type="InterPro" id="IPR016722">
    <property type="entry name" value="DNA_pol_alpha_bsu"/>
</dbReference>
<dbReference type="AlphaFoldDB" id="A0A5C3N4J2"/>
<dbReference type="InterPro" id="IPR007185">
    <property type="entry name" value="DNA_pol_a/d/e_bsu"/>
</dbReference>
<keyword evidence="4" id="KW-0235">DNA replication</keyword>
<evidence type="ECO:0000256" key="4">
    <source>
        <dbReference type="ARBA" id="ARBA00022705"/>
    </source>
</evidence>
<feature type="region of interest" description="Disordered" evidence="6">
    <location>
        <begin position="86"/>
        <end position="130"/>
    </location>
</feature>
<dbReference type="GO" id="GO:0006270">
    <property type="term" value="P:DNA replication initiation"/>
    <property type="evidence" value="ECO:0007669"/>
    <property type="project" value="TreeGrafter"/>
</dbReference>
<evidence type="ECO:0000256" key="1">
    <source>
        <dbReference type="ARBA" id="ARBA00004123"/>
    </source>
</evidence>